<evidence type="ECO:0000313" key="3">
    <source>
        <dbReference type="Proteomes" id="UP000077266"/>
    </source>
</evidence>
<dbReference type="InParanoid" id="A0A165FUB8"/>
<name>A0A165FUB8_EXIGL</name>
<evidence type="ECO:0000259" key="1">
    <source>
        <dbReference type="Pfam" id="PF12770"/>
    </source>
</evidence>
<dbReference type="InterPro" id="IPR024983">
    <property type="entry name" value="CHAT_dom"/>
</dbReference>
<dbReference type="STRING" id="1314781.A0A165FUB8"/>
<evidence type="ECO:0000313" key="2">
    <source>
        <dbReference type="EMBL" id="KZV89543.1"/>
    </source>
</evidence>
<reference evidence="2 3" key="1">
    <citation type="journal article" date="2016" name="Mol. Biol. Evol.">
        <title>Comparative Genomics of Early-Diverging Mushroom-Forming Fungi Provides Insights into the Origins of Lignocellulose Decay Capabilities.</title>
        <authorList>
            <person name="Nagy L.G."/>
            <person name="Riley R."/>
            <person name="Tritt A."/>
            <person name="Adam C."/>
            <person name="Daum C."/>
            <person name="Floudas D."/>
            <person name="Sun H."/>
            <person name="Yadav J.S."/>
            <person name="Pangilinan J."/>
            <person name="Larsson K.H."/>
            <person name="Matsuura K."/>
            <person name="Barry K."/>
            <person name="Labutti K."/>
            <person name="Kuo R."/>
            <person name="Ohm R.A."/>
            <person name="Bhattacharya S.S."/>
            <person name="Shirouzu T."/>
            <person name="Yoshinaga Y."/>
            <person name="Martin F.M."/>
            <person name="Grigoriev I.V."/>
            <person name="Hibbett D.S."/>
        </authorList>
    </citation>
    <scope>NUCLEOTIDE SEQUENCE [LARGE SCALE GENOMIC DNA]</scope>
    <source>
        <strain evidence="2 3">HHB12029</strain>
    </source>
</reference>
<sequence>MYRYGCLDALVFQTAHSGTLTPEEKLVQLGELDSQMEVIDYPRGQLNALSEIARIAHARGHSDVFYAACALQRELAERLSLRLQVLFYYVRDLMGAAMLSTGHFDRVVEGFDWALGVLDGAQLYGLEAMFLQVYGFIHIKRNLRNEAIRLTRAAYDLFLKHGTPQQVSTQAIFVGQALLLMDDVPLADRADAYVLAREELAAFAEWDEAHGIVDNRWAQYTMLIIIEVMLRFADPEGSIIRAKSWLTKAEAMQDLLTLVGIDPARFHAALSEMRALIALLENDDILAANAAIHDALVTYADLDMQLYLANSFAMAAMLRIRAYHQQRALVYLNDAQTLLEAAHKRYARQDELSQVPVTLYYLAVIHAERWKACNSPQDLTDAMSRLSSAHTLQERMRRELSALSRPLALRYKSYSASHTLTRDILNLAYSLSRESDDVYSQWRWMQRSKARGLSDMLGLHATISAQFIADLDVDARGLLDKEAEVAEQIASCSPPQKYDLRRLLADIETQMRARESFRNLFAVRYGEVPDDVDVPLDAGAVYLDWFADKGGHIVLFVKRPDRSPSEHQLSMTMDEVQHWKDEFLDATDLEHNPRCLRRLTPLIEPISRTTEPGELVVLAPYGHIHGIPLHAIPLQRAPLLQRNPVVYSASITVTAQCLARAQEQKASSSAFFGIPEDRPGALLGASELAVQFHTTPTLRNAATVAAFKHLSRTAGLLYFHGHAEVNSGDSRSAQIQLHDGPLSTTDILDLSLKPCDIAIIACGSGRQEIAAGDEPSGFIPALLVAGATSVVATLWPMRDADGYAFSKLFYESFHNTAVVDLARSLQRAALSIRAEEATSSPFFWAPFVLHGAWTRVQAS</sequence>
<dbReference type="AlphaFoldDB" id="A0A165FUB8"/>
<dbReference type="OrthoDB" id="9991317at2759"/>
<gene>
    <name evidence="2" type="ORF">EXIGLDRAFT_771664</name>
</gene>
<accession>A0A165FUB8</accession>
<dbReference type="EMBL" id="KV426070">
    <property type="protein sequence ID" value="KZV89543.1"/>
    <property type="molecule type" value="Genomic_DNA"/>
</dbReference>
<proteinExistence type="predicted"/>
<keyword evidence="3" id="KW-1185">Reference proteome</keyword>
<protein>
    <recommendedName>
        <fullName evidence="1">CHAT domain-containing protein</fullName>
    </recommendedName>
</protein>
<feature type="domain" description="CHAT" evidence="1">
    <location>
        <begin position="602"/>
        <end position="851"/>
    </location>
</feature>
<dbReference type="Proteomes" id="UP000077266">
    <property type="component" value="Unassembled WGS sequence"/>
</dbReference>
<dbReference type="Pfam" id="PF12770">
    <property type="entry name" value="CHAT"/>
    <property type="match status" value="1"/>
</dbReference>
<organism evidence="2 3">
    <name type="scientific">Exidia glandulosa HHB12029</name>
    <dbReference type="NCBI Taxonomy" id="1314781"/>
    <lineage>
        <taxon>Eukaryota</taxon>
        <taxon>Fungi</taxon>
        <taxon>Dikarya</taxon>
        <taxon>Basidiomycota</taxon>
        <taxon>Agaricomycotina</taxon>
        <taxon>Agaricomycetes</taxon>
        <taxon>Auriculariales</taxon>
        <taxon>Exidiaceae</taxon>
        <taxon>Exidia</taxon>
    </lineage>
</organism>